<dbReference type="InterPro" id="IPR018303">
    <property type="entry name" value="ATPase_P-typ_P_site"/>
</dbReference>
<keyword evidence="2 9" id="KW-0812">Transmembrane</keyword>
<dbReference type="InterPro" id="IPR059000">
    <property type="entry name" value="ATPase_P-type_domA"/>
</dbReference>
<dbReference type="SUPFAM" id="SSF56784">
    <property type="entry name" value="HAD-like"/>
    <property type="match status" value="1"/>
</dbReference>
<dbReference type="Pfam" id="PF00690">
    <property type="entry name" value="Cation_ATPase_N"/>
    <property type="match status" value="1"/>
</dbReference>
<evidence type="ECO:0000256" key="8">
    <source>
        <dbReference type="SAM" id="MobiDB-lite"/>
    </source>
</evidence>
<evidence type="ECO:0000256" key="3">
    <source>
        <dbReference type="ARBA" id="ARBA00022741"/>
    </source>
</evidence>
<feature type="transmembrane region" description="Helical" evidence="9">
    <location>
        <begin position="838"/>
        <end position="858"/>
    </location>
</feature>
<dbReference type="InterPro" id="IPR006068">
    <property type="entry name" value="ATPase_P-typ_cation-transptr_C"/>
</dbReference>
<dbReference type="InterPro" id="IPR023298">
    <property type="entry name" value="ATPase_P-typ_TM_dom_sf"/>
</dbReference>
<evidence type="ECO:0000256" key="4">
    <source>
        <dbReference type="ARBA" id="ARBA00022840"/>
    </source>
</evidence>
<dbReference type="PANTHER" id="PTHR42861">
    <property type="entry name" value="CALCIUM-TRANSPORTING ATPASE"/>
    <property type="match status" value="1"/>
</dbReference>
<keyword evidence="3" id="KW-0547">Nucleotide-binding</keyword>
<keyword evidence="7 9" id="KW-0472">Membrane</keyword>
<dbReference type="Pfam" id="PF00689">
    <property type="entry name" value="Cation_ATPase_C"/>
    <property type="match status" value="1"/>
</dbReference>
<evidence type="ECO:0000256" key="1">
    <source>
        <dbReference type="ARBA" id="ARBA00004141"/>
    </source>
</evidence>
<evidence type="ECO:0000313" key="11">
    <source>
        <dbReference type="EMBL" id="KAK2958060.1"/>
    </source>
</evidence>
<dbReference type="SFLD" id="SFLDG00002">
    <property type="entry name" value="C1.7:_P-type_atpase_like"/>
    <property type="match status" value="1"/>
</dbReference>
<name>A0ABQ9Y2U5_9EUKA</name>
<protein>
    <submittedName>
        <fullName evidence="11">Ion-transporting P-type ATPase</fullName>
    </submittedName>
</protein>
<comment type="caution">
    <text evidence="11">The sequence shown here is derived from an EMBL/GenBank/DDBJ whole genome shotgun (WGS) entry which is preliminary data.</text>
</comment>
<proteinExistence type="predicted"/>
<dbReference type="SUPFAM" id="SSF81660">
    <property type="entry name" value="Metal cation-transporting ATPase, ATP-binding domain N"/>
    <property type="match status" value="1"/>
</dbReference>
<organism evidence="11 12">
    <name type="scientific">Blattamonas nauphoetae</name>
    <dbReference type="NCBI Taxonomy" id="2049346"/>
    <lineage>
        <taxon>Eukaryota</taxon>
        <taxon>Metamonada</taxon>
        <taxon>Preaxostyla</taxon>
        <taxon>Oxymonadida</taxon>
        <taxon>Blattamonas</taxon>
    </lineage>
</organism>
<dbReference type="SFLD" id="SFLDS00003">
    <property type="entry name" value="Haloacid_Dehalogenase"/>
    <property type="match status" value="1"/>
</dbReference>
<dbReference type="Gene3D" id="3.40.50.1000">
    <property type="entry name" value="HAD superfamily/HAD-like"/>
    <property type="match status" value="2"/>
</dbReference>
<dbReference type="SUPFAM" id="SSF81665">
    <property type="entry name" value="Calcium ATPase, transmembrane domain M"/>
    <property type="match status" value="1"/>
</dbReference>
<keyword evidence="12" id="KW-1185">Reference proteome</keyword>
<dbReference type="SUPFAM" id="SSF81653">
    <property type="entry name" value="Calcium ATPase, transduction domain A"/>
    <property type="match status" value="1"/>
</dbReference>
<dbReference type="NCBIfam" id="TIGR01494">
    <property type="entry name" value="ATPase_P-type"/>
    <property type="match status" value="2"/>
</dbReference>
<reference evidence="11 12" key="1">
    <citation type="journal article" date="2022" name="bioRxiv">
        <title>Genomics of Preaxostyla Flagellates Illuminates Evolutionary Transitions and the Path Towards Mitochondrial Loss.</title>
        <authorList>
            <person name="Novak L.V.F."/>
            <person name="Treitli S.C."/>
            <person name="Pyrih J."/>
            <person name="Halakuc P."/>
            <person name="Pipaliya S.V."/>
            <person name="Vacek V."/>
            <person name="Brzon O."/>
            <person name="Soukal P."/>
            <person name="Eme L."/>
            <person name="Dacks J.B."/>
            <person name="Karnkowska A."/>
            <person name="Elias M."/>
            <person name="Hampl V."/>
        </authorList>
    </citation>
    <scope>NUCLEOTIDE SEQUENCE [LARGE SCALE GENOMIC DNA]</scope>
    <source>
        <strain evidence="11">NAU3</strain>
        <tissue evidence="11">Gut</tissue>
    </source>
</reference>
<dbReference type="SMART" id="SM00831">
    <property type="entry name" value="Cation_ATPase_N"/>
    <property type="match status" value="1"/>
</dbReference>
<sequence>MKQTEAIATVENPEEASNKKHVTLEHHYAGLTSEQAAARLKEFGYNEIQKEKPKNIFKIILEVFLEPMFLMLAACLILYFVLGDWTEGIMLAVFVLFVIGLTVYQEKKTENAVHALRKLSSPRALVIRDGETFRVSGRDVVRGDYVVLYEGDRVAADGVILEQVNMSVDESMLTGESEPVSKEEVIGSLEDVEQADVAPPDNEWSTHCVYTGTMVTSGHGIVIIKTTGIETQLGQIGKSLEEVKTEKTPLEKEINMLVLIMLIIGIAAAVAVLFIYGFTRNEEKVWINAILVAVSLTMSLLPEEFPVVLTVFMALGSYRISKKQVLARKNKAIETLGAASVLCTDKTGTLTQNKMELQWLFIPHVIQTTPFDDANPKQEKSRSEQMQLPQAVEDRLKTADFRPKDNANLSSSQLLTPPRRVIQTDLQTRDDFTTTKTTTALHTPTGLRRTRSTSPSYQKMIDQQPLTGSKDRRHSVQMNGYYPGPAKLQRSTSRGKIVPLSPRMVEKKKYGVNRDGTVRYGTHINLMNIVDAHNKELDEDWHELLEYAVLASQRDAFDPMDKAINALARESPELVEHLHDEWEMTREYPLSRKMLALSQVWKRSSGENLAIGAKGAPEAIIDLCHMEEKEREDVMAAVQQMANEGLRVLGVARSEFILEDGDTLPEDQHDFEFIFEGLLGFKDPIRTEVPAAIEECHGAGIKVVMITGDHAATARKIAEQVGIPNETVVLGSQLNDLDDNELAELVMQSCIFARVVPEQKLRIVEMFKRNKLITVMTGDGVNDAPALKSAHIGIAMGGQRGTDVAREAADLVLLDDSFSSIVAACRLGRRIYTNISKAIIYIIAVHIPFAGLSLFPVIFGWPILLYPVHIVLSELIIDPACSVVFEMEPEEPGIFTRPPRPIDKHILNVADTIRCFGQGAVVLSSSVLIFFFNWKYNADPKLNLDMKIGMTFVTLIFSNICLILTNRSKSRSVFASFCVPNKALWIVLPIAFVFLMLCVYVPGLRTIFHSDVIPVGYLFEALGAGLICLVLNELFKGIMFVYKKITRRSPKVNERELHLV</sequence>
<dbReference type="Gene3D" id="3.40.1110.10">
    <property type="entry name" value="Calcium-transporting ATPase, cytoplasmic domain N"/>
    <property type="match status" value="2"/>
</dbReference>
<dbReference type="PRINTS" id="PR00119">
    <property type="entry name" value="CATATPASE"/>
</dbReference>
<dbReference type="InterPro" id="IPR036412">
    <property type="entry name" value="HAD-like_sf"/>
</dbReference>
<dbReference type="InterPro" id="IPR008250">
    <property type="entry name" value="ATPase_P-typ_transduc_dom_A_sf"/>
</dbReference>
<evidence type="ECO:0000256" key="5">
    <source>
        <dbReference type="ARBA" id="ARBA00022967"/>
    </source>
</evidence>
<dbReference type="InterPro" id="IPR023214">
    <property type="entry name" value="HAD_sf"/>
</dbReference>
<dbReference type="Pfam" id="PF00122">
    <property type="entry name" value="E1-E2_ATPase"/>
    <property type="match status" value="1"/>
</dbReference>
<dbReference type="Gene3D" id="2.70.150.10">
    <property type="entry name" value="Calcium-transporting ATPase, cytoplasmic transduction domain A"/>
    <property type="match status" value="1"/>
</dbReference>
<dbReference type="InterPro" id="IPR044492">
    <property type="entry name" value="P_typ_ATPase_HD_dom"/>
</dbReference>
<dbReference type="SFLD" id="SFLDF00027">
    <property type="entry name" value="p-type_atpase"/>
    <property type="match status" value="1"/>
</dbReference>
<feature type="transmembrane region" description="Helical" evidence="9">
    <location>
        <begin position="285"/>
        <end position="315"/>
    </location>
</feature>
<dbReference type="Gene3D" id="1.20.1110.10">
    <property type="entry name" value="Calcium-transporting ATPase, transmembrane domain"/>
    <property type="match status" value="2"/>
</dbReference>
<keyword evidence="4" id="KW-0067">ATP-binding</keyword>
<dbReference type="PRINTS" id="PR00120">
    <property type="entry name" value="HATPASE"/>
</dbReference>
<feature type="transmembrane region" description="Helical" evidence="9">
    <location>
        <begin position="88"/>
        <end position="104"/>
    </location>
</feature>
<evidence type="ECO:0000256" key="9">
    <source>
        <dbReference type="SAM" id="Phobius"/>
    </source>
</evidence>
<dbReference type="InterPro" id="IPR023299">
    <property type="entry name" value="ATPase_P-typ_cyto_dom_N"/>
</dbReference>
<evidence type="ECO:0000313" key="12">
    <source>
        <dbReference type="Proteomes" id="UP001281761"/>
    </source>
</evidence>
<feature type="transmembrane region" description="Helical" evidence="9">
    <location>
        <begin position="946"/>
        <end position="964"/>
    </location>
</feature>
<feature type="transmembrane region" description="Helical" evidence="9">
    <location>
        <begin position="254"/>
        <end position="279"/>
    </location>
</feature>
<accession>A0ABQ9Y2U5</accession>
<dbReference type="InterPro" id="IPR004014">
    <property type="entry name" value="ATPase_P-typ_cation-transptr_N"/>
</dbReference>
<keyword evidence="5" id="KW-1278">Translocase</keyword>
<dbReference type="PROSITE" id="PS00154">
    <property type="entry name" value="ATPASE_E1_E2"/>
    <property type="match status" value="1"/>
</dbReference>
<gene>
    <name evidence="11" type="ORF">BLNAU_6986</name>
</gene>
<feature type="transmembrane region" description="Helical" evidence="9">
    <location>
        <begin position="1015"/>
        <end position="1035"/>
    </location>
</feature>
<comment type="subcellular location">
    <subcellularLocation>
        <location evidence="1">Membrane</location>
        <topology evidence="1">Multi-pass membrane protein</topology>
    </subcellularLocation>
</comment>
<dbReference type="InterPro" id="IPR001757">
    <property type="entry name" value="P_typ_ATPase"/>
</dbReference>
<feature type="transmembrane region" description="Helical" evidence="9">
    <location>
        <begin position="984"/>
        <end position="1003"/>
    </location>
</feature>
<keyword evidence="6 9" id="KW-1133">Transmembrane helix</keyword>
<evidence type="ECO:0000256" key="2">
    <source>
        <dbReference type="ARBA" id="ARBA00022692"/>
    </source>
</evidence>
<evidence type="ECO:0000256" key="7">
    <source>
        <dbReference type="ARBA" id="ARBA00023136"/>
    </source>
</evidence>
<evidence type="ECO:0000256" key="6">
    <source>
        <dbReference type="ARBA" id="ARBA00022989"/>
    </source>
</evidence>
<evidence type="ECO:0000259" key="10">
    <source>
        <dbReference type="SMART" id="SM00831"/>
    </source>
</evidence>
<feature type="domain" description="Cation-transporting P-type ATPase N-terminal" evidence="10">
    <location>
        <begin position="6"/>
        <end position="84"/>
    </location>
</feature>
<dbReference type="Pfam" id="PF00702">
    <property type="entry name" value="Hydrolase"/>
    <property type="match status" value="1"/>
</dbReference>
<feature type="region of interest" description="Disordered" evidence="8">
    <location>
        <begin position="437"/>
        <end position="496"/>
    </location>
</feature>
<dbReference type="Proteomes" id="UP001281761">
    <property type="component" value="Unassembled WGS sequence"/>
</dbReference>
<dbReference type="EMBL" id="JARBJD010000041">
    <property type="protein sequence ID" value="KAK2958060.1"/>
    <property type="molecule type" value="Genomic_DNA"/>
</dbReference>
<feature type="transmembrane region" description="Helical" evidence="9">
    <location>
        <begin position="59"/>
        <end position="82"/>
    </location>
</feature>